<organism evidence="1">
    <name type="scientific">Sesamum calycinum</name>
    <dbReference type="NCBI Taxonomy" id="2727403"/>
    <lineage>
        <taxon>Eukaryota</taxon>
        <taxon>Viridiplantae</taxon>
        <taxon>Streptophyta</taxon>
        <taxon>Embryophyta</taxon>
        <taxon>Tracheophyta</taxon>
        <taxon>Spermatophyta</taxon>
        <taxon>Magnoliopsida</taxon>
        <taxon>eudicotyledons</taxon>
        <taxon>Gunneridae</taxon>
        <taxon>Pentapetalae</taxon>
        <taxon>asterids</taxon>
        <taxon>lamiids</taxon>
        <taxon>Lamiales</taxon>
        <taxon>Pedaliaceae</taxon>
        <taxon>Sesamum</taxon>
    </lineage>
</organism>
<reference evidence="1" key="2">
    <citation type="journal article" date="2024" name="Plant">
        <title>Genomic evolution and insights into agronomic trait innovations of Sesamum species.</title>
        <authorList>
            <person name="Miao H."/>
            <person name="Wang L."/>
            <person name="Qu L."/>
            <person name="Liu H."/>
            <person name="Sun Y."/>
            <person name="Le M."/>
            <person name="Wang Q."/>
            <person name="Wei S."/>
            <person name="Zheng Y."/>
            <person name="Lin W."/>
            <person name="Duan Y."/>
            <person name="Cao H."/>
            <person name="Xiong S."/>
            <person name="Wang X."/>
            <person name="Wei L."/>
            <person name="Li C."/>
            <person name="Ma Q."/>
            <person name="Ju M."/>
            <person name="Zhao R."/>
            <person name="Li G."/>
            <person name="Mu C."/>
            <person name="Tian Q."/>
            <person name="Mei H."/>
            <person name="Zhang T."/>
            <person name="Gao T."/>
            <person name="Zhang H."/>
        </authorList>
    </citation>
    <scope>NUCLEOTIDE SEQUENCE</scope>
    <source>
        <strain evidence="1">KEN8</strain>
    </source>
</reference>
<proteinExistence type="predicted"/>
<dbReference type="Gene3D" id="2.130.10.10">
    <property type="entry name" value="YVTN repeat-like/Quinoprotein amine dehydrogenase"/>
    <property type="match status" value="2"/>
</dbReference>
<evidence type="ECO:0000313" key="1">
    <source>
        <dbReference type="EMBL" id="KAL0377173.1"/>
    </source>
</evidence>
<sequence length="102" mass="11415">MGIFEPFRALGCITTQVPVSVQLLGTETFVTVSIGKAFQIYNFRNCPKKIRRALASNLDYTFAAYAHNIAVFKRAHLYAFSIQAFAISSDQIDLNHENKNIG</sequence>
<dbReference type="EMBL" id="JACGWM010000004">
    <property type="protein sequence ID" value="KAL0377173.1"/>
    <property type="molecule type" value="Genomic_DNA"/>
</dbReference>
<dbReference type="PANTHER" id="PTHR22840">
    <property type="entry name" value="WD REPEAT-CONTAINING PROTEIN 36"/>
    <property type="match status" value="1"/>
</dbReference>
<accession>A0AAW2RB66</accession>
<dbReference type="InterPro" id="IPR015943">
    <property type="entry name" value="WD40/YVTN_repeat-like_dom_sf"/>
</dbReference>
<name>A0AAW2RB66_9LAMI</name>
<dbReference type="GO" id="GO:0034388">
    <property type="term" value="C:Pwp2p-containing subcomplex of 90S preribosome"/>
    <property type="evidence" value="ECO:0007669"/>
    <property type="project" value="TreeGrafter"/>
</dbReference>
<dbReference type="GO" id="GO:0006364">
    <property type="term" value="P:rRNA processing"/>
    <property type="evidence" value="ECO:0007669"/>
    <property type="project" value="TreeGrafter"/>
</dbReference>
<dbReference type="GO" id="GO:0032040">
    <property type="term" value="C:small-subunit processome"/>
    <property type="evidence" value="ECO:0007669"/>
    <property type="project" value="TreeGrafter"/>
</dbReference>
<comment type="caution">
    <text evidence="1">The sequence shown here is derived from an EMBL/GenBank/DDBJ whole genome shotgun (WGS) entry which is preliminary data.</text>
</comment>
<dbReference type="PANTHER" id="PTHR22840:SF12">
    <property type="entry name" value="WD REPEAT-CONTAINING PROTEIN 36"/>
    <property type="match status" value="1"/>
</dbReference>
<gene>
    <name evidence="1" type="ORF">Scaly_0834900</name>
</gene>
<dbReference type="AlphaFoldDB" id="A0AAW2RB66"/>
<protein>
    <submittedName>
        <fullName evidence="1">Uncharacterized protein</fullName>
    </submittedName>
</protein>
<reference evidence="1" key="1">
    <citation type="submission" date="2020-06" db="EMBL/GenBank/DDBJ databases">
        <authorList>
            <person name="Li T."/>
            <person name="Hu X."/>
            <person name="Zhang T."/>
            <person name="Song X."/>
            <person name="Zhang H."/>
            <person name="Dai N."/>
            <person name="Sheng W."/>
            <person name="Hou X."/>
            <person name="Wei L."/>
        </authorList>
    </citation>
    <scope>NUCLEOTIDE SEQUENCE</scope>
    <source>
        <strain evidence="1">KEN8</strain>
        <tissue evidence="1">Leaf</tissue>
    </source>
</reference>